<dbReference type="STRING" id="4572.M7Z592"/>
<name>M7Z592_TRIUA</name>
<organism evidence="5">
    <name type="scientific">Triticum urartu</name>
    <name type="common">Red wild einkorn</name>
    <name type="synonym">Crithodium urartu</name>
    <dbReference type="NCBI Taxonomy" id="4572"/>
    <lineage>
        <taxon>Eukaryota</taxon>
        <taxon>Viridiplantae</taxon>
        <taxon>Streptophyta</taxon>
        <taxon>Embryophyta</taxon>
        <taxon>Tracheophyta</taxon>
        <taxon>Spermatophyta</taxon>
        <taxon>Magnoliopsida</taxon>
        <taxon>Liliopsida</taxon>
        <taxon>Poales</taxon>
        <taxon>Poaceae</taxon>
        <taxon>BOP clade</taxon>
        <taxon>Pooideae</taxon>
        <taxon>Triticodae</taxon>
        <taxon>Triticeae</taxon>
        <taxon>Triticinae</taxon>
        <taxon>Triticum</taxon>
    </lineage>
</organism>
<proteinExistence type="inferred from homology"/>
<evidence type="ECO:0000256" key="1">
    <source>
        <dbReference type="ARBA" id="ARBA00009178"/>
    </source>
</evidence>
<keyword evidence="4" id="KW-1015">Disulfide bond</keyword>
<dbReference type="AlphaFoldDB" id="M7Z592"/>
<protein>
    <recommendedName>
        <fullName evidence="6">Rapid alkalinization factor</fullName>
    </recommendedName>
</protein>
<evidence type="ECO:0000256" key="2">
    <source>
        <dbReference type="ARBA" id="ARBA00022702"/>
    </source>
</evidence>
<dbReference type="GO" id="GO:0019722">
    <property type="term" value="P:calcium-mediated signaling"/>
    <property type="evidence" value="ECO:0007669"/>
    <property type="project" value="TreeGrafter"/>
</dbReference>
<dbReference type="InterPro" id="IPR008801">
    <property type="entry name" value="RALF"/>
</dbReference>
<gene>
    <name evidence="5" type="ORF">TRIUR3_13285</name>
</gene>
<keyword evidence="3" id="KW-0732">Signal</keyword>
<sequence length="100" mass="10443">MARRALPLLLLVLSVAAVSAAPIVRASAEDGEVGARRRLLQVAGSNSTDTNGTAGYISYGALFAETVPCPYSGASYYNCRPGAEANPYERGCSAITQCRD</sequence>
<evidence type="ECO:0000256" key="4">
    <source>
        <dbReference type="ARBA" id="ARBA00023157"/>
    </source>
</evidence>
<keyword evidence="2" id="KW-0372">Hormone</keyword>
<dbReference type="PANTHER" id="PTHR33136:SF81">
    <property type="entry name" value="RAPID ALKALINIZATION FACTOR 1"/>
    <property type="match status" value="1"/>
</dbReference>
<dbReference type="EMBL" id="KD134237">
    <property type="protein sequence ID" value="EMS58328.1"/>
    <property type="molecule type" value="Genomic_DNA"/>
</dbReference>
<evidence type="ECO:0008006" key="6">
    <source>
        <dbReference type="Google" id="ProtNLM"/>
    </source>
</evidence>
<dbReference type="PANTHER" id="PTHR33136">
    <property type="entry name" value="RAPID ALKALINIZATION FACTOR-LIKE"/>
    <property type="match status" value="1"/>
</dbReference>
<dbReference type="GO" id="GO:0009506">
    <property type="term" value="C:plasmodesma"/>
    <property type="evidence" value="ECO:0007669"/>
    <property type="project" value="TreeGrafter"/>
</dbReference>
<dbReference type="GO" id="GO:0005179">
    <property type="term" value="F:hormone activity"/>
    <property type="evidence" value="ECO:0007669"/>
    <property type="project" value="UniProtKB-KW"/>
</dbReference>
<dbReference type="OMA" id="FAETVPC"/>
<reference evidence="5" key="1">
    <citation type="journal article" date="2013" name="Nature">
        <title>Draft genome of the wheat A-genome progenitor Triticum urartu.</title>
        <authorList>
            <person name="Ling H.Q."/>
            <person name="Zhao S."/>
            <person name="Liu D."/>
            <person name="Wang J."/>
            <person name="Sun H."/>
            <person name="Zhang C."/>
            <person name="Fan H."/>
            <person name="Li D."/>
            <person name="Dong L."/>
            <person name="Tao Y."/>
            <person name="Gao C."/>
            <person name="Wu H."/>
            <person name="Li Y."/>
            <person name="Cui Y."/>
            <person name="Guo X."/>
            <person name="Zheng S."/>
            <person name="Wang B."/>
            <person name="Yu K."/>
            <person name="Liang Q."/>
            <person name="Yang W."/>
            <person name="Lou X."/>
            <person name="Chen J."/>
            <person name="Feng M."/>
            <person name="Jian J."/>
            <person name="Zhang X."/>
            <person name="Luo G."/>
            <person name="Jiang Y."/>
            <person name="Liu J."/>
            <person name="Wang Z."/>
            <person name="Sha Y."/>
            <person name="Zhang B."/>
            <person name="Wu H."/>
            <person name="Tang D."/>
            <person name="Shen Q."/>
            <person name="Xue P."/>
            <person name="Zou S."/>
            <person name="Wang X."/>
            <person name="Liu X."/>
            <person name="Wang F."/>
            <person name="Yang Y."/>
            <person name="An X."/>
            <person name="Dong Z."/>
            <person name="Zhang K."/>
            <person name="Zhang X."/>
            <person name="Luo M.C."/>
            <person name="Dvorak J."/>
            <person name="Tong Y."/>
            <person name="Wang J."/>
            <person name="Yang H."/>
            <person name="Li Z."/>
            <person name="Wang D."/>
            <person name="Zhang A."/>
            <person name="Wang J."/>
        </authorList>
    </citation>
    <scope>NUCLEOTIDE SEQUENCE</scope>
</reference>
<evidence type="ECO:0000256" key="3">
    <source>
        <dbReference type="ARBA" id="ARBA00022729"/>
    </source>
</evidence>
<dbReference type="eggNOG" id="ENOG502R3QA">
    <property type="taxonomic scope" value="Eukaryota"/>
</dbReference>
<dbReference type="Pfam" id="PF05498">
    <property type="entry name" value="RALF"/>
    <property type="match status" value="1"/>
</dbReference>
<accession>M7Z592</accession>
<comment type="similarity">
    <text evidence="1">Belongs to the plant rapid alkalinization factor (RALF) family.</text>
</comment>
<evidence type="ECO:0000313" key="5">
    <source>
        <dbReference type="EMBL" id="EMS58328.1"/>
    </source>
</evidence>